<keyword evidence="4 9" id="KW-1134">Transmembrane beta strand</keyword>
<evidence type="ECO:0000256" key="5">
    <source>
        <dbReference type="ARBA" id="ARBA00022692"/>
    </source>
</evidence>
<dbReference type="SUPFAM" id="SSF56935">
    <property type="entry name" value="Porins"/>
    <property type="match status" value="1"/>
</dbReference>
<dbReference type="RefSeq" id="WP_231827751.1">
    <property type="nucleotide sequence ID" value="NZ_CP087880.1"/>
</dbReference>
<keyword evidence="14" id="KW-0675">Receptor</keyword>
<dbReference type="Gene3D" id="2.40.170.20">
    <property type="entry name" value="TonB-dependent receptor, beta-barrel domain"/>
    <property type="match status" value="1"/>
</dbReference>
<dbReference type="InterPro" id="IPR000531">
    <property type="entry name" value="Beta-barrel_TonB"/>
</dbReference>
<sequence length="798" mass="88524">MKRKAHLRLNTLVLLALCFPLTGKGADSAADNENFSLGEINVLGTSSYDEDSDALIESYRSPVSSTYLGKDEVERYRGTRNSDIFNDMTGVQMNNPANEAGALDPGIRGMQGNGRVPVVIDDSVQSTMTERGYQGSSDRTYIDMDLVRSVQVDKGPVIGADTAGATGGRVELRTINANDVIPQGDSFGINFNLGTYNNNRMPHEFGNSSEQLNYHLQREQKATHFRNGFYSLAMAGKNDYGSVLLAYTERSTGNYFAGKNNAARYDKGNQFDQVTRPGQEVANTSSENASFLAKISADFSPDNKLLLTYRHHHQKAGEILSAYLTKSQTVNGDDTQPQWTLGTAILDTFSATHNYKSPTYNWLNLKSTFFYTELQTEQHNGFLGYGTAGDQYWNSLRDRRIGINASNTSLFPALPVVGDFKAEYGFALEQQLISPRKTQRSAGSTNIDGNRRSNSIFTNLSIDPTSWVTVAVGLRKTVVDLHSNRQIAYTQTNYDNPAHPYTPTSVVKGISKKDFHYSPRPDFTSSLTFHLTPDIDVYTSYSNVSRAPSAYEQISQGGTMNSASATGQSEVKPENTQNIEIGATSRFNGVLADGDRMLLRVSRFYNKNRNYIAPAAIPTNDMYAFVNYDKYTTKGIELSADYDSGKFYTSGSWTHYDKQEVCAESLSVFLGVRQPACNTTGFSYGGITSRIQPKDNLVLRAGYRFFDDKSLDVGARYRYNSSKNNPENWLAGTAAQQIMENADANKFVDIYANYQVNQNVTVQAGIDNLTNQYAIAPGAIIWIPEPGRTWRFTVRTKF</sequence>
<organism evidence="14 15">
    <name type="scientific">Pseudocitrobacter corydidari</name>
    <dbReference type="NCBI Taxonomy" id="2891570"/>
    <lineage>
        <taxon>Bacteria</taxon>
        <taxon>Pseudomonadati</taxon>
        <taxon>Pseudomonadota</taxon>
        <taxon>Gammaproteobacteria</taxon>
        <taxon>Enterobacterales</taxon>
        <taxon>Enterobacteriaceae</taxon>
        <taxon>Pseudocitrobacter</taxon>
    </lineage>
</organism>
<evidence type="ECO:0000256" key="4">
    <source>
        <dbReference type="ARBA" id="ARBA00022452"/>
    </source>
</evidence>
<evidence type="ECO:0000256" key="9">
    <source>
        <dbReference type="PROSITE-ProRule" id="PRU01360"/>
    </source>
</evidence>
<evidence type="ECO:0000256" key="2">
    <source>
        <dbReference type="ARBA" id="ARBA00009810"/>
    </source>
</evidence>
<comment type="similarity">
    <text evidence="2 9 10">Belongs to the TonB-dependent receptor family.</text>
</comment>
<keyword evidence="7 9" id="KW-0472">Membrane</keyword>
<name>A0ABY3S483_9ENTR</name>
<dbReference type="InterPro" id="IPR039426">
    <property type="entry name" value="TonB-dep_rcpt-like"/>
</dbReference>
<evidence type="ECO:0000256" key="10">
    <source>
        <dbReference type="RuleBase" id="RU003357"/>
    </source>
</evidence>
<evidence type="ECO:0000259" key="12">
    <source>
        <dbReference type="Pfam" id="PF00593"/>
    </source>
</evidence>
<keyword evidence="5 9" id="KW-0812">Transmembrane</keyword>
<evidence type="ECO:0000313" key="14">
    <source>
        <dbReference type="EMBL" id="UGS41068.1"/>
    </source>
</evidence>
<evidence type="ECO:0000259" key="13">
    <source>
        <dbReference type="Pfam" id="PF07715"/>
    </source>
</evidence>
<dbReference type="InterPro" id="IPR012910">
    <property type="entry name" value="Plug_dom"/>
</dbReference>
<dbReference type="Pfam" id="PF00593">
    <property type="entry name" value="TonB_dep_Rec_b-barrel"/>
    <property type="match status" value="1"/>
</dbReference>
<keyword evidence="6 10" id="KW-0798">TonB box</keyword>
<keyword evidence="15" id="KW-1185">Reference proteome</keyword>
<evidence type="ECO:0000256" key="6">
    <source>
        <dbReference type="ARBA" id="ARBA00023077"/>
    </source>
</evidence>
<dbReference type="PANTHER" id="PTHR30069">
    <property type="entry name" value="TONB-DEPENDENT OUTER MEMBRANE RECEPTOR"/>
    <property type="match status" value="1"/>
</dbReference>
<dbReference type="Pfam" id="PF07715">
    <property type="entry name" value="Plug"/>
    <property type="match status" value="1"/>
</dbReference>
<dbReference type="PANTHER" id="PTHR30069:SF41">
    <property type="entry name" value="HEME_HEMOPEXIN UTILIZATION PROTEIN C"/>
    <property type="match status" value="1"/>
</dbReference>
<protein>
    <submittedName>
        <fullName evidence="14">TonB-dependent heme receptor A</fullName>
    </submittedName>
</protein>
<evidence type="ECO:0000256" key="3">
    <source>
        <dbReference type="ARBA" id="ARBA00022448"/>
    </source>
</evidence>
<keyword evidence="8 9" id="KW-0998">Cell outer membrane</keyword>
<comment type="subcellular location">
    <subcellularLocation>
        <location evidence="1 9">Cell outer membrane</location>
        <topology evidence="1 9">Multi-pass membrane protein</topology>
    </subcellularLocation>
</comment>
<accession>A0ABY3S483</accession>
<evidence type="ECO:0000256" key="7">
    <source>
        <dbReference type="ARBA" id="ARBA00023136"/>
    </source>
</evidence>
<dbReference type="InterPro" id="IPR037066">
    <property type="entry name" value="Plug_dom_sf"/>
</dbReference>
<keyword evidence="11" id="KW-0732">Signal</keyword>
<dbReference type="Proteomes" id="UP001199659">
    <property type="component" value="Chromosome"/>
</dbReference>
<feature type="signal peptide" evidence="11">
    <location>
        <begin position="1"/>
        <end position="29"/>
    </location>
</feature>
<proteinExistence type="inferred from homology"/>
<gene>
    <name evidence="14" type="primary">tdhA</name>
    <name evidence="14" type="ORF">G163CM_17690</name>
</gene>
<dbReference type="Gene3D" id="2.170.130.10">
    <property type="entry name" value="TonB-dependent receptor, plug domain"/>
    <property type="match status" value="1"/>
</dbReference>
<evidence type="ECO:0000256" key="1">
    <source>
        <dbReference type="ARBA" id="ARBA00004571"/>
    </source>
</evidence>
<dbReference type="PROSITE" id="PS52016">
    <property type="entry name" value="TONB_DEPENDENT_REC_3"/>
    <property type="match status" value="1"/>
</dbReference>
<evidence type="ECO:0000256" key="8">
    <source>
        <dbReference type="ARBA" id="ARBA00023237"/>
    </source>
</evidence>
<feature type="domain" description="TonB-dependent receptor-like beta-barrel" evidence="12">
    <location>
        <begin position="316"/>
        <end position="769"/>
    </location>
</feature>
<dbReference type="InterPro" id="IPR036942">
    <property type="entry name" value="Beta-barrel_TonB_sf"/>
</dbReference>
<evidence type="ECO:0000256" key="11">
    <source>
        <dbReference type="SAM" id="SignalP"/>
    </source>
</evidence>
<feature type="chain" id="PRO_5045267381" evidence="11">
    <location>
        <begin position="30"/>
        <end position="798"/>
    </location>
</feature>
<reference evidence="14 15" key="1">
    <citation type="journal article" date="2022" name="Int. J. Syst. Evol. Microbiol.">
        <title>Pseudocitrobacter corydidari sp. nov., isolated from the Asian emerald cockroach Corydidarum magnifica.</title>
        <authorList>
            <person name="Guzman J."/>
            <person name="Poehlein A."/>
            <person name="Glaeser S.P."/>
            <person name="Schwengers O."/>
            <person name="Blom J."/>
            <person name="Hollensteiner J."/>
            <person name="Kampfer P."/>
            <person name="Vilcinskas A."/>
        </authorList>
    </citation>
    <scope>NUCLEOTIDE SEQUENCE [LARGE SCALE GENOMIC DNA]</scope>
    <source>
        <strain evidence="14">G163CM</strain>
    </source>
</reference>
<dbReference type="EMBL" id="CP087880">
    <property type="protein sequence ID" value="UGS41068.1"/>
    <property type="molecule type" value="Genomic_DNA"/>
</dbReference>
<keyword evidence="3 9" id="KW-0813">Transport</keyword>
<feature type="domain" description="TonB-dependent receptor plug" evidence="13">
    <location>
        <begin position="60"/>
        <end position="167"/>
    </location>
</feature>
<evidence type="ECO:0000313" key="15">
    <source>
        <dbReference type="Proteomes" id="UP001199659"/>
    </source>
</evidence>